<organism evidence="3 4">
    <name type="scientific">Imperialibacter roseus</name>
    <dbReference type="NCBI Taxonomy" id="1324217"/>
    <lineage>
        <taxon>Bacteria</taxon>
        <taxon>Pseudomonadati</taxon>
        <taxon>Bacteroidota</taxon>
        <taxon>Cytophagia</taxon>
        <taxon>Cytophagales</taxon>
        <taxon>Flammeovirgaceae</taxon>
        <taxon>Imperialibacter</taxon>
    </lineage>
</organism>
<feature type="repeat" description="TPR" evidence="1">
    <location>
        <begin position="322"/>
        <end position="355"/>
    </location>
</feature>
<dbReference type="SUPFAM" id="SSF48452">
    <property type="entry name" value="TPR-like"/>
    <property type="match status" value="2"/>
</dbReference>
<reference evidence="3 4" key="1">
    <citation type="journal article" date="2023" name="Microbiol. Resour. Announc.">
        <title>Complete Genome Sequence of Imperialibacter roseus strain P4T.</title>
        <authorList>
            <person name="Tizabi D.R."/>
            <person name="Bachvaroff T."/>
            <person name="Hill R.T."/>
        </authorList>
    </citation>
    <scope>NUCLEOTIDE SEQUENCE [LARGE SCALE GENOMIC DNA]</scope>
    <source>
        <strain evidence="3 4">P4T</strain>
    </source>
</reference>
<dbReference type="PANTHER" id="PTHR19959">
    <property type="entry name" value="KINESIN LIGHT CHAIN"/>
    <property type="match status" value="1"/>
</dbReference>
<evidence type="ECO:0000256" key="1">
    <source>
        <dbReference type="PROSITE-ProRule" id="PRU00339"/>
    </source>
</evidence>
<dbReference type="InterPro" id="IPR019734">
    <property type="entry name" value="TPR_rpt"/>
</dbReference>
<dbReference type="InterPro" id="IPR011990">
    <property type="entry name" value="TPR-like_helical_dom_sf"/>
</dbReference>
<dbReference type="Pfam" id="PF13424">
    <property type="entry name" value="TPR_12"/>
    <property type="match status" value="3"/>
</dbReference>
<gene>
    <name evidence="3" type="ORF">RT717_08660</name>
</gene>
<accession>A0ABZ0IWF8</accession>
<feature type="repeat" description="TPR" evidence="1">
    <location>
        <begin position="196"/>
        <end position="229"/>
    </location>
</feature>
<proteinExistence type="predicted"/>
<feature type="repeat" description="TPR" evidence="1">
    <location>
        <begin position="280"/>
        <end position="313"/>
    </location>
</feature>
<dbReference type="PANTHER" id="PTHR19959:SF119">
    <property type="entry name" value="FUNGAL LIPASE-LIKE DOMAIN-CONTAINING PROTEIN"/>
    <property type="match status" value="1"/>
</dbReference>
<dbReference type="Gene3D" id="1.25.40.10">
    <property type="entry name" value="Tetratricopeptide repeat domain"/>
    <property type="match status" value="2"/>
</dbReference>
<dbReference type="RefSeq" id="WP_317491339.1">
    <property type="nucleotide sequence ID" value="NZ_CP136051.1"/>
</dbReference>
<evidence type="ECO:0000313" key="4">
    <source>
        <dbReference type="Proteomes" id="UP001302349"/>
    </source>
</evidence>
<dbReference type="Proteomes" id="UP001302349">
    <property type="component" value="Chromosome"/>
</dbReference>
<dbReference type="PROSITE" id="PS50005">
    <property type="entry name" value="TPR"/>
    <property type="match status" value="4"/>
</dbReference>
<keyword evidence="2" id="KW-0732">Signal</keyword>
<name>A0ABZ0IWF8_9BACT</name>
<evidence type="ECO:0000313" key="3">
    <source>
        <dbReference type="EMBL" id="WOK08705.1"/>
    </source>
</evidence>
<feature type="signal peptide" evidence="2">
    <location>
        <begin position="1"/>
        <end position="21"/>
    </location>
</feature>
<dbReference type="SMART" id="SM00028">
    <property type="entry name" value="TPR"/>
    <property type="match status" value="7"/>
</dbReference>
<keyword evidence="1" id="KW-0802">TPR repeat</keyword>
<evidence type="ECO:0000256" key="2">
    <source>
        <dbReference type="SAM" id="SignalP"/>
    </source>
</evidence>
<feature type="chain" id="PRO_5047195791" evidence="2">
    <location>
        <begin position="22"/>
        <end position="358"/>
    </location>
</feature>
<protein>
    <submittedName>
        <fullName evidence="3">Tetratricopeptide repeat protein</fullName>
    </submittedName>
</protein>
<dbReference type="EMBL" id="CP136051">
    <property type="protein sequence ID" value="WOK08705.1"/>
    <property type="molecule type" value="Genomic_DNA"/>
</dbReference>
<keyword evidence="4" id="KW-1185">Reference proteome</keyword>
<feature type="repeat" description="TPR" evidence="1">
    <location>
        <begin position="154"/>
        <end position="187"/>
    </location>
</feature>
<sequence length="358" mass="40678">MQFRLSSILFFLIFLSLSIHSNLSAQTWESLLDSSDYYFDTDQKRSLMYLQDAYNVLSAQNAGKPTGQEAVLLNNLGMLYWDLDDLGNSKKYLLKSVETWRNLGQTSNEDYANALTNAANVSKILGDFGASERLYKELVQVIGAIKGDRSTDYIKAMQELGAFYEYIGELEMAAVNFEKAHTLLEQNHSTVMFLMANSYSDLGRIYIKLGQPDKAFSFIQHSDELYEANSLTHKLEYLENLEHLGIVYEYLGKYGESERVLLKTLELKKKREGIDQGLILETLNDLGILYIDLGNYEKAGGHLQEAFVLSKKIFGPRHPNYATAANNLASYYNDRGDLDKAFELFKESADIYKANYGE</sequence>